<dbReference type="Proteomes" id="UP001157502">
    <property type="component" value="Chromosome 35"/>
</dbReference>
<proteinExistence type="predicted"/>
<keyword evidence="2" id="KW-1185">Reference proteome</keyword>
<accession>A0ACC2F2S0</accession>
<evidence type="ECO:0000313" key="2">
    <source>
        <dbReference type="Proteomes" id="UP001157502"/>
    </source>
</evidence>
<name>A0ACC2F2S0_DALPE</name>
<sequence>MMSMGRNTKAHQETKKAQDKQGPEVTRKLARTSLEQTKKQKGMRVVESSPEDSGEARSHGYARKRSDTPSSAPAVVERPRQTVIRVALLQRSTVCRRLYPPNTNMGPLPAADPGTQHQHHQQHQIGRWSRLLTGEPSSTTTSTTPAPRRGVEEGPTLDLHTERAAHRASTRSRSRMHTPTPTQHPEETGRRDLRQTFAPSGLLTGPAPDPDPGTQHHQQIQHPGNSIPTQDTARIRLPEDPRRVF</sequence>
<protein>
    <submittedName>
        <fullName evidence="1">Uncharacterized protein</fullName>
    </submittedName>
</protein>
<dbReference type="EMBL" id="CM055762">
    <property type="protein sequence ID" value="KAJ7985686.1"/>
    <property type="molecule type" value="Genomic_DNA"/>
</dbReference>
<comment type="caution">
    <text evidence="1">The sequence shown here is derived from an EMBL/GenBank/DDBJ whole genome shotgun (WGS) entry which is preliminary data.</text>
</comment>
<gene>
    <name evidence="1" type="ORF">DPEC_G00343030</name>
</gene>
<organism evidence="1 2">
    <name type="scientific">Dallia pectoralis</name>
    <name type="common">Alaska blackfish</name>
    <dbReference type="NCBI Taxonomy" id="75939"/>
    <lineage>
        <taxon>Eukaryota</taxon>
        <taxon>Metazoa</taxon>
        <taxon>Chordata</taxon>
        <taxon>Craniata</taxon>
        <taxon>Vertebrata</taxon>
        <taxon>Euteleostomi</taxon>
        <taxon>Actinopterygii</taxon>
        <taxon>Neopterygii</taxon>
        <taxon>Teleostei</taxon>
        <taxon>Protacanthopterygii</taxon>
        <taxon>Esociformes</taxon>
        <taxon>Umbridae</taxon>
        <taxon>Dallia</taxon>
    </lineage>
</organism>
<evidence type="ECO:0000313" key="1">
    <source>
        <dbReference type="EMBL" id="KAJ7985686.1"/>
    </source>
</evidence>
<reference evidence="1" key="1">
    <citation type="submission" date="2021-05" db="EMBL/GenBank/DDBJ databases">
        <authorList>
            <person name="Pan Q."/>
            <person name="Jouanno E."/>
            <person name="Zahm M."/>
            <person name="Klopp C."/>
            <person name="Cabau C."/>
            <person name="Louis A."/>
            <person name="Berthelot C."/>
            <person name="Parey E."/>
            <person name="Roest Crollius H."/>
            <person name="Montfort J."/>
            <person name="Robinson-Rechavi M."/>
            <person name="Bouchez O."/>
            <person name="Lampietro C."/>
            <person name="Lopez Roques C."/>
            <person name="Donnadieu C."/>
            <person name="Postlethwait J."/>
            <person name="Bobe J."/>
            <person name="Dillon D."/>
            <person name="Chandos A."/>
            <person name="von Hippel F."/>
            <person name="Guiguen Y."/>
        </authorList>
    </citation>
    <scope>NUCLEOTIDE SEQUENCE</scope>
    <source>
        <strain evidence="1">YG-Jan2019</strain>
    </source>
</reference>